<accession>A0A453AKL1</accession>
<dbReference type="STRING" id="200361.A0A453AKL1"/>
<dbReference type="Gramene" id="AET2Gv20174600.2">
    <property type="protein sequence ID" value="AET2Gv20174600.2"/>
    <property type="gene ID" value="AET2Gv20174600"/>
</dbReference>
<name>A0A453AKL1_AEGTS</name>
<sequence>VNGFDALSEYDAGVTEIDEEDEKALAAFMSKETSSKRSLGDIILQKIREKDATISTYSLQLHAPELFAEGGELAFSTSRGRLSSLDSTRRGPGLLHVSCKKGDRRGLPQAGGCRVLQPLGGGLRHEVRRLRHADDHPGDCEL</sequence>
<reference evidence="2" key="2">
    <citation type="journal article" date="2017" name="Nat. Plants">
        <title>The Aegilops tauschii genome reveals multiple impacts of transposons.</title>
        <authorList>
            <person name="Zhao G."/>
            <person name="Zou C."/>
            <person name="Li K."/>
            <person name="Wang K."/>
            <person name="Li T."/>
            <person name="Gao L."/>
            <person name="Zhang X."/>
            <person name="Wang H."/>
            <person name="Yang Z."/>
            <person name="Liu X."/>
            <person name="Jiang W."/>
            <person name="Mao L."/>
            <person name="Kong X."/>
            <person name="Jiao Y."/>
            <person name="Jia J."/>
        </authorList>
    </citation>
    <scope>NUCLEOTIDE SEQUENCE [LARGE SCALE GENOMIC DNA]</scope>
    <source>
        <strain evidence="2">cv. AL8/78</strain>
    </source>
</reference>
<evidence type="ECO:0000313" key="2">
    <source>
        <dbReference type="Proteomes" id="UP000015105"/>
    </source>
</evidence>
<dbReference type="Proteomes" id="UP000015105">
    <property type="component" value="Chromosome 2D"/>
</dbReference>
<keyword evidence="2" id="KW-1185">Reference proteome</keyword>
<organism evidence="1 2">
    <name type="scientific">Aegilops tauschii subsp. strangulata</name>
    <name type="common">Goatgrass</name>
    <dbReference type="NCBI Taxonomy" id="200361"/>
    <lineage>
        <taxon>Eukaryota</taxon>
        <taxon>Viridiplantae</taxon>
        <taxon>Streptophyta</taxon>
        <taxon>Embryophyta</taxon>
        <taxon>Tracheophyta</taxon>
        <taxon>Spermatophyta</taxon>
        <taxon>Magnoliopsida</taxon>
        <taxon>Liliopsida</taxon>
        <taxon>Poales</taxon>
        <taxon>Poaceae</taxon>
        <taxon>BOP clade</taxon>
        <taxon>Pooideae</taxon>
        <taxon>Triticodae</taxon>
        <taxon>Triticeae</taxon>
        <taxon>Triticinae</taxon>
        <taxon>Aegilops</taxon>
    </lineage>
</organism>
<reference evidence="1" key="4">
    <citation type="submission" date="2019-03" db="UniProtKB">
        <authorList>
            <consortium name="EnsemblPlants"/>
        </authorList>
    </citation>
    <scope>IDENTIFICATION</scope>
</reference>
<reference evidence="1" key="3">
    <citation type="journal article" date="2017" name="Nature">
        <title>Genome sequence of the progenitor of the wheat D genome Aegilops tauschii.</title>
        <authorList>
            <person name="Luo M.C."/>
            <person name="Gu Y.Q."/>
            <person name="Puiu D."/>
            <person name="Wang H."/>
            <person name="Twardziok S.O."/>
            <person name="Deal K.R."/>
            <person name="Huo N."/>
            <person name="Zhu T."/>
            <person name="Wang L."/>
            <person name="Wang Y."/>
            <person name="McGuire P.E."/>
            <person name="Liu S."/>
            <person name="Long H."/>
            <person name="Ramasamy R.K."/>
            <person name="Rodriguez J.C."/>
            <person name="Van S.L."/>
            <person name="Yuan L."/>
            <person name="Wang Z."/>
            <person name="Xia Z."/>
            <person name="Xiao L."/>
            <person name="Anderson O.D."/>
            <person name="Ouyang S."/>
            <person name="Liang Y."/>
            <person name="Zimin A.V."/>
            <person name="Pertea G."/>
            <person name="Qi P."/>
            <person name="Bennetzen J.L."/>
            <person name="Dai X."/>
            <person name="Dawson M.W."/>
            <person name="Muller H.G."/>
            <person name="Kugler K."/>
            <person name="Rivarola-Duarte L."/>
            <person name="Spannagl M."/>
            <person name="Mayer K.F.X."/>
            <person name="Lu F.H."/>
            <person name="Bevan M.W."/>
            <person name="Leroy P."/>
            <person name="Li P."/>
            <person name="You F.M."/>
            <person name="Sun Q."/>
            <person name="Liu Z."/>
            <person name="Lyons E."/>
            <person name="Wicker T."/>
            <person name="Salzberg S.L."/>
            <person name="Devos K.M."/>
            <person name="Dvorak J."/>
        </authorList>
    </citation>
    <scope>NUCLEOTIDE SEQUENCE [LARGE SCALE GENOMIC DNA]</scope>
    <source>
        <strain evidence="1">cv. AL8/78</strain>
    </source>
</reference>
<dbReference type="AlphaFoldDB" id="A0A453AKL1"/>
<evidence type="ECO:0000313" key="1">
    <source>
        <dbReference type="EnsemblPlants" id="AET2Gv20174600.2"/>
    </source>
</evidence>
<reference evidence="2" key="1">
    <citation type="journal article" date="2014" name="Science">
        <title>Ancient hybridizations among the ancestral genomes of bread wheat.</title>
        <authorList>
            <consortium name="International Wheat Genome Sequencing Consortium,"/>
            <person name="Marcussen T."/>
            <person name="Sandve S.R."/>
            <person name="Heier L."/>
            <person name="Spannagl M."/>
            <person name="Pfeifer M."/>
            <person name="Jakobsen K.S."/>
            <person name="Wulff B.B."/>
            <person name="Steuernagel B."/>
            <person name="Mayer K.F."/>
            <person name="Olsen O.A."/>
        </authorList>
    </citation>
    <scope>NUCLEOTIDE SEQUENCE [LARGE SCALE GENOMIC DNA]</scope>
    <source>
        <strain evidence="2">cv. AL8/78</strain>
    </source>
</reference>
<dbReference type="EnsemblPlants" id="AET2Gv20174600.2">
    <property type="protein sequence ID" value="AET2Gv20174600.2"/>
    <property type="gene ID" value="AET2Gv20174600"/>
</dbReference>
<protein>
    <submittedName>
        <fullName evidence="1">Uncharacterized protein</fullName>
    </submittedName>
</protein>
<reference evidence="1" key="5">
    <citation type="journal article" date="2021" name="G3 (Bethesda)">
        <title>Aegilops tauschii genome assembly Aet v5.0 features greater sequence contiguity and improved annotation.</title>
        <authorList>
            <person name="Wang L."/>
            <person name="Zhu T."/>
            <person name="Rodriguez J.C."/>
            <person name="Deal K.R."/>
            <person name="Dubcovsky J."/>
            <person name="McGuire P.E."/>
            <person name="Lux T."/>
            <person name="Spannagl M."/>
            <person name="Mayer K.F.X."/>
            <person name="Baldrich P."/>
            <person name="Meyers B.C."/>
            <person name="Huo N."/>
            <person name="Gu Y.Q."/>
            <person name="Zhou H."/>
            <person name="Devos K.M."/>
            <person name="Bennetzen J.L."/>
            <person name="Unver T."/>
            <person name="Budak H."/>
            <person name="Gulick P.J."/>
            <person name="Galiba G."/>
            <person name="Kalapos B."/>
            <person name="Nelson D.R."/>
            <person name="Li P."/>
            <person name="You F.M."/>
            <person name="Luo M.C."/>
            <person name="Dvorak J."/>
        </authorList>
    </citation>
    <scope>NUCLEOTIDE SEQUENCE [LARGE SCALE GENOMIC DNA]</scope>
    <source>
        <strain evidence="1">cv. AL8/78</strain>
    </source>
</reference>
<proteinExistence type="predicted"/>